<protein>
    <submittedName>
        <fullName evidence="1">Uncharacterized protein</fullName>
    </submittedName>
</protein>
<sequence length="27" mass="3110">FKEGELEGFSTGYSRLIYDILSELETI</sequence>
<organism evidence="1">
    <name type="scientific">marine sediment metagenome</name>
    <dbReference type="NCBI Taxonomy" id="412755"/>
    <lineage>
        <taxon>unclassified sequences</taxon>
        <taxon>metagenomes</taxon>
        <taxon>ecological metagenomes</taxon>
    </lineage>
</organism>
<gene>
    <name evidence="1" type="ORF">LCGC14_1657520</name>
</gene>
<dbReference type="EMBL" id="LAZR01014033">
    <property type="protein sequence ID" value="KKM19260.1"/>
    <property type="molecule type" value="Genomic_DNA"/>
</dbReference>
<comment type="caution">
    <text evidence="1">The sequence shown here is derived from an EMBL/GenBank/DDBJ whole genome shotgun (WGS) entry which is preliminary data.</text>
</comment>
<reference evidence="1" key="1">
    <citation type="journal article" date="2015" name="Nature">
        <title>Complex archaea that bridge the gap between prokaryotes and eukaryotes.</title>
        <authorList>
            <person name="Spang A."/>
            <person name="Saw J.H."/>
            <person name="Jorgensen S.L."/>
            <person name="Zaremba-Niedzwiedzka K."/>
            <person name="Martijn J."/>
            <person name="Lind A.E."/>
            <person name="van Eijk R."/>
            <person name="Schleper C."/>
            <person name="Guy L."/>
            <person name="Ettema T.J."/>
        </authorList>
    </citation>
    <scope>NUCLEOTIDE SEQUENCE</scope>
</reference>
<evidence type="ECO:0000313" key="1">
    <source>
        <dbReference type="EMBL" id="KKM19260.1"/>
    </source>
</evidence>
<dbReference type="AlphaFoldDB" id="A0A0F9KV84"/>
<proteinExistence type="predicted"/>
<feature type="non-terminal residue" evidence="1">
    <location>
        <position position="1"/>
    </location>
</feature>
<name>A0A0F9KV84_9ZZZZ</name>
<accession>A0A0F9KV84</accession>